<evidence type="ECO:0000313" key="2">
    <source>
        <dbReference type="Proteomes" id="UP000004793"/>
    </source>
</evidence>
<accession>A0A7U6GFE2</accession>
<dbReference type="KEGG" id="cex:CSE_12810"/>
<proteinExistence type="predicted"/>
<gene>
    <name evidence="1" type="ordered locus">CSE_12810</name>
</gene>
<keyword evidence="2" id="KW-1185">Reference proteome</keyword>
<dbReference type="Proteomes" id="UP000004793">
    <property type="component" value="Chromosome"/>
</dbReference>
<name>A0A7U6GFE2_CALEA</name>
<sequence length="35" mass="4098">MEQNARNLYLNNGGERNEKDIGSFFGDVYAFHEYV</sequence>
<organism evidence="1 2">
    <name type="scientific">Caldisericum exile (strain DSM 21853 / NBRC 104410 / AZM16c01)</name>
    <dbReference type="NCBI Taxonomy" id="511051"/>
    <lineage>
        <taxon>Bacteria</taxon>
        <taxon>Pseudomonadati</taxon>
        <taxon>Caldisericota/Cryosericota group</taxon>
        <taxon>Caldisericota</taxon>
        <taxon>Caldisericia</taxon>
        <taxon>Caldisericales</taxon>
        <taxon>Caldisericaceae</taxon>
        <taxon>Caldisericum</taxon>
    </lineage>
</organism>
<evidence type="ECO:0000313" key="1">
    <source>
        <dbReference type="EMBL" id="BAL81407.1"/>
    </source>
</evidence>
<protein>
    <submittedName>
        <fullName evidence="1">Uncharacterized protein</fullName>
    </submittedName>
</protein>
<dbReference type="EMBL" id="AP012051">
    <property type="protein sequence ID" value="BAL81407.1"/>
    <property type="molecule type" value="Genomic_DNA"/>
</dbReference>
<reference evidence="1 2" key="1">
    <citation type="submission" date="2011-01" db="EMBL/GenBank/DDBJ databases">
        <title>Whole genome sequence of Caldisericum exile AZM16c01.</title>
        <authorList>
            <person name="Narita-Yamada S."/>
            <person name="Kawakoshi A."/>
            <person name="Nakamura S."/>
            <person name="Sasagawa M."/>
            <person name="Fukada J."/>
            <person name="Sekine M."/>
            <person name="Kato Y."/>
            <person name="Fukai R."/>
            <person name="Sasaki K."/>
            <person name="Hanamaki A."/>
            <person name="Narita H."/>
            <person name="Konno Y."/>
            <person name="Mori K."/>
            <person name="Yamazaki S."/>
            <person name="Suzuki K."/>
            <person name="Fujita N."/>
        </authorList>
    </citation>
    <scope>NUCLEOTIDE SEQUENCE [LARGE SCALE GENOMIC DNA]</scope>
    <source>
        <strain evidence="2">DSM 21853 / NBRC 104410 / AZM16c01</strain>
    </source>
</reference>
<dbReference type="AlphaFoldDB" id="A0A7U6GFE2"/>